<dbReference type="PANTHER" id="PTHR39160">
    <property type="entry name" value="CELL WALL-BINDING PROTEIN YOCH"/>
    <property type="match status" value="1"/>
</dbReference>
<dbReference type="RefSeq" id="WP_141603041.1">
    <property type="nucleotide sequence ID" value="NZ_JARMSB010000035.1"/>
</dbReference>
<dbReference type="OrthoDB" id="9798935at2"/>
<evidence type="ECO:0000313" key="5">
    <source>
        <dbReference type="Proteomes" id="UP000315753"/>
    </source>
</evidence>
<evidence type="ECO:0000256" key="1">
    <source>
        <dbReference type="ARBA" id="ARBA00022729"/>
    </source>
</evidence>
<keyword evidence="1" id="KW-0732">Signal</keyword>
<dbReference type="Gene3D" id="2.40.40.10">
    <property type="entry name" value="RlpA-like domain"/>
    <property type="match status" value="1"/>
</dbReference>
<proteinExistence type="predicted"/>
<evidence type="ECO:0000259" key="3">
    <source>
        <dbReference type="PROSITE" id="PS51109"/>
    </source>
</evidence>
<dbReference type="InterPro" id="IPR059180">
    <property type="entry name" value="3D_YorM"/>
</dbReference>
<feature type="transmembrane region" description="Helical" evidence="2">
    <location>
        <begin position="18"/>
        <end position="37"/>
    </location>
</feature>
<dbReference type="PROSITE" id="PS51109">
    <property type="entry name" value="G5"/>
    <property type="match status" value="1"/>
</dbReference>
<gene>
    <name evidence="4" type="ORF">FKZ59_12220</name>
</gene>
<dbReference type="InterPro" id="IPR036908">
    <property type="entry name" value="RlpA-like_sf"/>
</dbReference>
<protein>
    <submittedName>
        <fullName evidence="4">DUF348 domain-containing protein</fullName>
    </submittedName>
</protein>
<dbReference type="CDD" id="cd14667">
    <property type="entry name" value="3D_containing_proteins"/>
    <property type="match status" value="1"/>
</dbReference>
<evidence type="ECO:0000256" key="2">
    <source>
        <dbReference type="SAM" id="Phobius"/>
    </source>
</evidence>
<dbReference type="InterPro" id="IPR051933">
    <property type="entry name" value="Resuscitation_pf_RpfB"/>
</dbReference>
<dbReference type="SUPFAM" id="SSF50685">
    <property type="entry name" value="Barwin-like endoglucanases"/>
    <property type="match status" value="1"/>
</dbReference>
<dbReference type="Gene3D" id="2.20.230.10">
    <property type="entry name" value="Resuscitation-promoting factor rpfb"/>
    <property type="match status" value="1"/>
</dbReference>
<keyword evidence="2" id="KW-1133">Transmembrane helix</keyword>
<dbReference type="Pfam" id="PF07501">
    <property type="entry name" value="G5"/>
    <property type="match status" value="1"/>
</dbReference>
<reference evidence="4 5" key="1">
    <citation type="submission" date="2019-06" db="EMBL/GenBank/DDBJ databases">
        <title>Genome sequence of Ureibacillus terrenus.</title>
        <authorList>
            <person name="Maclea K.S."/>
            <person name="Simoes M."/>
        </authorList>
    </citation>
    <scope>NUCLEOTIDE SEQUENCE [LARGE SCALE GENOMIC DNA]</scope>
    <source>
        <strain evidence="4 5">ATCC BAA-384</strain>
    </source>
</reference>
<dbReference type="InterPro" id="IPR011098">
    <property type="entry name" value="G5_dom"/>
</dbReference>
<keyword evidence="2" id="KW-0472">Membrane</keyword>
<accession>A0A540UYC1</accession>
<dbReference type="AlphaFoldDB" id="A0A540UYC1"/>
<sequence>MSSNPIQKLFFGNRHQPLLVTILFTVLFAVVITFVLYQGTKKPVTIIANGEEMKVLTHAETVKELFEEKDLDITRHDKLSHPLNAKIKSGMKIEWTKAKQVTIIIDGKEQKLWTTETKVKDILDAANIKISEYDVVSIPLDKKIDDGDKIKINKAFQVTLVDGTAKKQVWTTSTTVANFLKQQEIKLNELDRVEKNLDDQVKPNDKIAIVRVEKVTDVVEEEIDFPVETKSDSSLLKGKEKVISEGKKGKVSRTYEVIKENGKVVKKVLKDEKILEEPKAKVVAVGTKVVTAQASRGKNARGKEFYVIATAYTPSCNGCSGTSATGINLRGNPNLKLIAVDPNVIPLGSKVWVEGYGYAIAGDTGGAIKGNKIDVLVQTKEEANRWGRKTVRIKVLD</sequence>
<dbReference type="GO" id="GO:0004553">
    <property type="term" value="F:hydrolase activity, hydrolyzing O-glycosyl compounds"/>
    <property type="evidence" value="ECO:0007669"/>
    <property type="project" value="InterPro"/>
</dbReference>
<dbReference type="PANTHER" id="PTHR39160:SF4">
    <property type="entry name" value="RESUSCITATION-PROMOTING FACTOR RPFB"/>
    <property type="match status" value="1"/>
</dbReference>
<keyword evidence="5" id="KW-1185">Reference proteome</keyword>
<dbReference type="InterPro" id="IPR007137">
    <property type="entry name" value="DUF348"/>
</dbReference>
<comment type="caution">
    <text evidence="4">The sequence shown here is derived from an EMBL/GenBank/DDBJ whole genome shotgun (WGS) entry which is preliminary data.</text>
</comment>
<keyword evidence="2" id="KW-0812">Transmembrane</keyword>
<organism evidence="4 5">
    <name type="scientific">Ureibacillus terrenus</name>
    <dbReference type="NCBI Taxonomy" id="118246"/>
    <lineage>
        <taxon>Bacteria</taxon>
        <taxon>Bacillati</taxon>
        <taxon>Bacillota</taxon>
        <taxon>Bacilli</taxon>
        <taxon>Bacillales</taxon>
        <taxon>Caryophanaceae</taxon>
        <taxon>Ureibacillus</taxon>
    </lineage>
</organism>
<dbReference type="Pfam" id="PF06725">
    <property type="entry name" value="3D"/>
    <property type="match status" value="1"/>
</dbReference>
<evidence type="ECO:0000313" key="4">
    <source>
        <dbReference type="EMBL" id="TQE89486.1"/>
    </source>
</evidence>
<dbReference type="Pfam" id="PF03990">
    <property type="entry name" value="DUF348"/>
    <property type="match status" value="3"/>
</dbReference>
<dbReference type="SMART" id="SM01208">
    <property type="entry name" value="G5"/>
    <property type="match status" value="1"/>
</dbReference>
<name>A0A540UYC1_9BACL</name>
<dbReference type="EMBL" id="VIGD01000018">
    <property type="protein sequence ID" value="TQE89486.1"/>
    <property type="molecule type" value="Genomic_DNA"/>
</dbReference>
<dbReference type="Proteomes" id="UP000315753">
    <property type="component" value="Unassembled WGS sequence"/>
</dbReference>
<feature type="domain" description="G5" evidence="3">
    <location>
        <begin position="209"/>
        <end position="289"/>
    </location>
</feature>
<dbReference type="InterPro" id="IPR010611">
    <property type="entry name" value="3D_dom"/>
</dbReference>
<dbReference type="GO" id="GO:0009254">
    <property type="term" value="P:peptidoglycan turnover"/>
    <property type="evidence" value="ECO:0007669"/>
    <property type="project" value="InterPro"/>
</dbReference>
<dbReference type="GO" id="GO:0019867">
    <property type="term" value="C:outer membrane"/>
    <property type="evidence" value="ECO:0007669"/>
    <property type="project" value="InterPro"/>
</dbReference>